<dbReference type="EMBL" id="LAZR01029387">
    <property type="protein sequence ID" value="KKL59731.1"/>
    <property type="molecule type" value="Genomic_DNA"/>
</dbReference>
<evidence type="ECO:0000256" key="1">
    <source>
        <dbReference type="SAM" id="MobiDB-lite"/>
    </source>
</evidence>
<gene>
    <name evidence="3" type="ORF">LCGC14_2212400</name>
</gene>
<reference evidence="3" key="1">
    <citation type="journal article" date="2015" name="Nature">
        <title>Complex archaea that bridge the gap between prokaryotes and eukaryotes.</title>
        <authorList>
            <person name="Spang A."/>
            <person name="Saw J.H."/>
            <person name="Jorgensen S.L."/>
            <person name="Zaremba-Niedzwiedzka K."/>
            <person name="Martijn J."/>
            <person name="Lind A.E."/>
            <person name="van Eijk R."/>
            <person name="Schleper C."/>
            <person name="Guy L."/>
            <person name="Ettema T.J."/>
        </authorList>
    </citation>
    <scope>NUCLEOTIDE SEQUENCE</scope>
</reference>
<dbReference type="InterPro" id="IPR000120">
    <property type="entry name" value="Amidase"/>
</dbReference>
<dbReference type="Pfam" id="PF01425">
    <property type="entry name" value="Amidase"/>
    <property type="match status" value="1"/>
</dbReference>
<dbReference type="PANTHER" id="PTHR11895:SF151">
    <property type="entry name" value="GLUTAMYL-TRNA(GLN) AMIDOTRANSFERASE SUBUNIT A"/>
    <property type="match status" value="1"/>
</dbReference>
<name>A0A0F9E0V2_9ZZZZ</name>
<organism evidence="3">
    <name type="scientific">marine sediment metagenome</name>
    <dbReference type="NCBI Taxonomy" id="412755"/>
    <lineage>
        <taxon>unclassified sequences</taxon>
        <taxon>metagenomes</taxon>
        <taxon>ecological metagenomes</taxon>
    </lineage>
</organism>
<dbReference type="AlphaFoldDB" id="A0A0F9E0V2"/>
<feature type="region of interest" description="Disordered" evidence="1">
    <location>
        <begin position="63"/>
        <end position="82"/>
    </location>
</feature>
<evidence type="ECO:0000313" key="3">
    <source>
        <dbReference type="EMBL" id="KKL59731.1"/>
    </source>
</evidence>
<dbReference type="GO" id="GO:0003824">
    <property type="term" value="F:catalytic activity"/>
    <property type="evidence" value="ECO:0007669"/>
    <property type="project" value="InterPro"/>
</dbReference>
<dbReference type="SUPFAM" id="SSF75304">
    <property type="entry name" value="Amidase signature (AS) enzymes"/>
    <property type="match status" value="1"/>
</dbReference>
<proteinExistence type="predicted"/>
<dbReference type="Gene3D" id="3.90.1300.10">
    <property type="entry name" value="Amidase signature (AS) domain"/>
    <property type="match status" value="1"/>
</dbReference>
<evidence type="ECO:0000259" key="2">
    <source>
        <dbReference type="Pfam" id="PF01425"/>
    </source>
</evidence>
<feature type="non-terminal residue" evidence="3">
    <location>
        <position position="118"/>
    </location>
</feature>
<dbReference type="InterPro" id="IPR036928">
    <property type="entry name" value="AS_sf"/>
</dbReference>
<sequence>MKLHELTIKQARELLKKGATSPKELTEAFLSRIESLDGKIKAFVTVTADEARSMADKALEQMDKGVRDPGVPDPPLSGIPLGIKDNMCTKGVRTTCSSKMLENFVPPYESTATGRLWE</sequence>
<dbReference type="InterPro" id="IPR023631">
    <property type="entry name" value="Amidase_dom"/>
</dbReference>
<dbReference type="PANTHER" id="PTHR11895">
    <property type="entry name" value="TRANSAMIDASE"/>
    <property type="match status" value="1"/>
</dbReference>
<comment type="caution">
    <text evidence="3">The sequence shown here is derived from an EMBL/GenBank/DDBJ whole genome shotgun (WGS) entry which is preliminary data.</text>
</comment>
<accession>A0A0F9E0V2</accession>
<protein>
    <recommendedName>
        <fullName evidence="2">Amidase domain-containing protein</fullName>
    </recommendedName>
</protein>
<feature type="domain" description="Amidase" evidence="2">
    <location>
        <begin position="24"/>
        <end position="116"/>
    </location>
</feature>